<evidence type="ECO:0000313" key="1">
    <source>
        <dbReference type="EMBL" id="WPU66409.1"/>
    </source>
</evidence>
<organism evidence="1 2">
    <name type="scientific">Peredibacter starrii</name>
    <dbReference type="NCBI Taxonomy" id="28202"/>
    <lineage>
        <taxon>Bacteria</taxon>
        <taxon>Pseudomonadati</taxon>
        <taxon>Bdellovibrionota</taxon>
        <taxon>Bacteriovoracia</taxon>
        <taxon>Bacteriovoracales</taxon>
        <taxon>Bacteriovoracaceae</taxon>
        <taxon>Peredibacter</taxon>
    </lineage>
</organism>
<dbReference type="EMBL" id="CP139487">
    <property type="protein sequence ID" value="WPU66409.1"/>
    <property type="molecule type" value="Genomic_DNA"/>
</dbReference>
<gene>
    <name evidence="1" type="ORF">SOO65_06590</name>
</gene>
<keyword evidence="2" id="KW-1185">Reference proteome</keyword>
<evidence type="ECO:0000313" key="2">
    <source>
        <dbReference type="Proteomes" id="UP001324634"/>
    </source>
</evidence>
<dbReference type="RefSeq" id="WP_321398586.1">
    <property type="nucleotide sequence ID" value="NZ_CP139487.1"/>
</dbReference>
<name>A0AAX4HSV9_9BACT</name>
<sequence>MKKNNLFYLSFILVFASCTKTKTPESLLSRWDKNIQRDSVLERKLASGGQNGQCMKDIFSVETLKAEIRELEKQYAGAQRVNGSWKHLDLSQLPVPQANFLKEFGSKIGDVANPDAIDYSMCEDVPCIYNQIYGRPNRVAGYVHYLWYLKFGHMLAADNHMPEEDMPGTSTYSTYVKPVPGIYEGKAIPLDKWLYNDDELYGWWRLSHMLKSPHTTLNKLKEIQRIPRGEKFSKYPGSCGLASSIGWIFLTDGCLWFNQGKSDRGWFYTAITHELTHQVDFQEGRGTAKFYRSHRPDYMAFTGMTLNEFVDPSGALVQKWEISPTAKYVSAYAKTNPQENFADTIAHFRTEGDKSRSSLATDHFDFVSDNYYQKRAFDVDVLIQGWLTQYNAETGNQIFKAVVECHQKPGNVRSTYFKKSDFTSNVVPSVLNCIGTHAEEITANLKAKISVSDPDGCNTFTENPGRVKWEPNVKEYLIKAFDKYLSEVQNDKEYLARIQSFYNEISNKEIAREAFLQCYGESSEEACYTSEINKRAYEKASTLRVPPEKTQELADMYSSAHSFANIQQETIKAYQVIVASNRDMIDREANDVWESCKLIKHDDVETPTGKYFQPKNGYLVSSFYNCLNSQIPESFKIVTRGITVDGMSVQHPKEEVILISEIKPVLLGIIQGLYEKDRDQEFNSAIDYMSRDNGTIRTRVLANFSWVRSTNQIVADCKKMAYELISFETIYHLKKDLFSNFLDQNVCQNITSTPQYSNWVKTSQAAFEQRVTPVIDGKLEQEARTMAQACLQKYPMRNMLVKLVNKYLGEKCIKDSDAWDKLEYDVLKATVNDPTVKKNQISIETIQNHLSRKRYELQDQMVREYFGK</sequence>
<protein>
    <submittedName>
        <fullName evidence="1">Uncharacterized protein</fullName>
    </submittedName>
</protein>
<proteinExistence type="predicted"/>
<reference evidence="1 2" key="1">
    <citation type="submission" date="2023-11" db="EMBL/GenBank/DDBJ databases">
        <title>Peredibacter starrii A3.12.</title>
        <authorList>
            <person name="Mitchell R.J."/>
        </authorList>
    </citation>
    <scope>NUCLEOTIDE SEQUENCE [LARGE SCALE GENOMIC DNA]</scope>
    <source>
        <strain evidence="1 2">A3.12</strain>
    </source>
</reference>
<accession>A0AAX4HSV9</accession>
<dbReference type="SUPFAM" id="SSF55486">
    <property type="entry name" value="Metalloproteases ('zincins'), catalytic domain"/>
    <property type="match status" value="1"/>
</dbReference>
<dbReference type="AlphaFoldDB" id="A0AAX4HSV9"/>
<dbReference type="PROSITE" id="PS51257">
    <property type="entry name" value="PROKAR_LIPOPROTEIN"/>
    <property type="match status" value="1"/>
</dbReference>
<dbReference type="Proteomes" id="UP001324634">
    <property type="component" value="Chromosome"/>
</dbReference>
<dbReference type="KEGG" id="psti:SOO65_06590"/>